<evidence type="ECO:0000256" key="4">
    <source>
        <dbReference type="ARBA" id="ARBA00023015"/>
    </source>
</evidence>
<sequence length="168" mass="17913">MPTVSSGMNNAGNDTAAFNQNVAVSQPVTSMEISSPATPGSWSSSIHQASSNSPGAASSTTSGSALARARLQELVKEVDSNEQLDEEVEDALLSTADMFIDSVVDSACRLAKHRGSSCLEASDLQFVLEHQWGMWLPGFGAEIKPYKKSASAEAHKQRMAIIRKTLKK</sequence>
<dbReference type="InterPro" id="IPR003228">
    <property type="entry name" value="TFIID_TAF12_dom"/>
</dbReference>
<proteinExistence type="inferred from homology"/>
<dbReference type="GO" id="GO:0003677">
    <property type="term" value="F:DNA binding"/>
    <property type="evidence" value="ECO:0007669"/>
    <property type="project" value="TreeGrafter"/>
</dbReference>
<evidence type="ECO:0000256" key="5">
    <source>
        <dbReference type="ARBA" id="ARBA00023163"/>
    </source>
</evidence>
<comment type="similarity">
    <text evidence="2">Belongs to the TAF12 family.</text>
</comment>
<organism evidence="8">
    <name type="scientific">Cyprideis torosa</name>
    <dbReference type="NCBI Taxonomy" id="163714"/>
    <lineage>
        <taxon>Eukaryota</taxon>
        <taxon>Metazoa</taxon>
        <taxon>Ecdysozoa</taxon>
        <taxon>Arthropoda</taxon>
        <taxon>Crustacea</taxon>
        <taxon>Oligostraca</taxon>
        <taxon>Ostracoda</taxon>
        <taxon>Podocopa</taxon>
        <taxon>Podocopida</taxon>
        <taxon>Cytherocopina</taxon>
        <taxon>Cytheroidea</taxon>
        <taxon>Cytherideidae</taxon>
        <taxon>Cyprideis</taxon>
    </lineage>
</organism>
<feature type="compositionally biased region" description="Low complexity" evidence="7">
    <location>
        <begin position="34"/>
        <end position="63"/>
    </location>
</feature>
<dbReference type="SUPFAM" id="SSF47113">
    <property type="entry name" value="Histone-fold"/>
    <property type="match status" value="1"/>
</dbReference>
<accession>A0A7R8WKK5</accession>
<dbReference type="CDD" id="cd07981">
    <property type="entry name" value="HFD_TAF12"/>
    <property type="match status" value="1"/>
</dbReference>
<evidence type="ECO:0000256" key="3">
    <source>
        <dbReference type="ARBA" id="ARBA00017484"/>
    </source>
</evidence>
<dbReference type="PANTHER" id="PTHR12264">
    <property type="entry name" value="TRANSCRIPTION INITIATION FACTOR TFIID SUBUNIT 12"/>
    <property type="match status" value="1"/>
</dbReference>
<dbReference type="AlphaFoldDB" id="A0A7R8WKK5"/>
<dbReference type="Pfam" id="PF03847">
    <property type="entry name" value="TFIID_20kDa"/>
    <property type="match status" value="1"/>
</dbReference>
<keyword evidence="4" id="KW-0805">Transcription regulation</keyword>
<reference evidence="8" key="1">
    <citation type="submission" date="2020-11" db="EMBL/GenBank/DDBJ databases">
        <authorList>
            <person name="Tran Van P."/>
        </authorList>
    </citation>
    <scope>NUCLEOTIDE SEQUENCE</scope>
</reference>
<keyword evidence="5" id="KW-0804">Transcription</keyword>
<dbReference type="GO" id="GO:0005669">
    <property type="term" value="C:transcription factor TFIID complex"/>
    <property type="evidence" value="ECO:0007669"/>
    <property type="project" value="InterPro"/>
</dbReference>
<dbReference type="InterPro" id="IPR037794">
    <property type="entry name" value="TAF12"/>
</dbReference>
<dbReference type="PANTHER" id="PTHR12264:SF21">
    <property type="entry name" value="TRANSCRIPTION INITIATION FACTOR TFIID SUBUNIT 12"/>
    <property type="match status" value="1"/>
</dbReference>
<evidence type="ECO:0000256" key="6">
    <source>
        <dbReference type="ARBA" id="ARBA00023242"/>
    </source>
</evidence>
<gene>
    <name evidence="8" type="ORF">CTOB1V02_LOCUS8608</name>
</gene>
<name>A0A7R8WKK5_9CRUS</name>
<comment type="subcellular location">
    <subcellularLocation>
        <location evidence="1">Nucleus</location>
    </subcellularLocation>
</comment>
<feature type="region of interest" description="Disordered" evidence="7">
    <location>
        <begin position="29"/>
        <end position="63"/>
    </location>
</feature>
<dbReference type="InterPro" id="IPR009072">
    <property type="entry name" value="Histone-fold"/>
</dbReference>
<evidence type="ECO:0000256" key="2">
    <source>
        <dbReference type="ARBA" id="ARBA00007530"/>
    </source>
</evidence>
<dbReference type="GO" id="GO:0046982">
    <property type="term" value="F:protein heterodimerization activity"/>
    <property type="evidence" value="ECO:0007669"/>
    <property type="project" value="InterPro"/>
</dbReference>
<dbReference type="GO" id="GO:0000124">
    <property type="term" value="C:SAGA complex"/>
    <property type="evidence" value="ECO:0007669"/>
    <property type="project" value="InterPro"/>
</dbReference>
<dbReference type="EMBL" id="OB662927">
    <property type="protein sequence ID" value="CAD7230752.1"/>
    <property type="molecule type" value="Genomic_DNA"/>
</dbReference>
<dbReference type="GO" id="GO:0017025">
    <property type="term" value="F:TBP-class protein binding"/>
    <property type="evidence" value="ECO:0007669"/>
    <property type="project" value="TreeGrafter"/>
</dbReference>
<dbReference type="GO" id="GO:0051123">
    <property type="term" value="P:RNA polymerase II preinitiation complex assembly"/>
    <property type="evidence" value="ECO:0007669"/>
    <property type="project" value="TreeGrafter"/>
</dbReference>
<dbReference type="OrthoDB" id="2193432at2759"/>
<dbReference type="Gene3D" id="1.10.20.10">
    <property type="entry name" value="Histone, subunit A"/>
    <property type="match status" value="1"/>
</dbReference>
<protein>
    <recommendedName>
        <fullName evidence="3">Transcription initiation factor TFIID subunit 12</fullName>
    </recommendedName>
</protein>
<evidence type="ECO:0000256" key="1">
    <source>
        <dbReference type="ARBA" id="ARBA00004123"/>
    </source>
</evidence>
<keyword evidence="6" id="KW-0539">Nucleus</keyword>
<evidence type="ECO:0000256" key="7">
    <source>
        <dbReference type="SAM" id="MobiDB-lite"/>
    </source>
</evidence>
<evidence type="ECO:0000313" key="8">
    <source>
        <dbReference type="EMBL" id="CAD7230752.1"/>
    </source>
</evidence>